<dbReference type="OrthoDB" id="338622at2759"/>
<evidence type="ECO:0000256" key="4">
    <source>
        <dbReference type="ARBA" id="ARBA00023002"/>
    </source>
</evidence>
<evidence type="ECO:0000259" key="7">
    <source>
        <dbReference type="PROSITE" id="PS51352"/>
    </source>
</evidence>
<feature type="domain" description="Thioredoxin" evidence="7">
    <location>
        <begin position="47"/>
        <end position="212"/>
    </location>
</feature>
<evidence type="ECO:0000256" key="1">
    <source>
        <dbReference type="ARBA" id="ARBA00010505"/>
    </source>
</evidence>
<evidence type="ECO:0000313" key="9">
    <source>
        <dbReference type="Proteomes" id="UP001056384"/>
    </source>
</evidence>
<sequence>MASLFARTFRNNIIQPVPKIVWRANSMAHTTFPTNIPKPVDDGACNHLTGLSFPSVSLPSTSGSSADLSKLSGLTVLFCYPRTAAPNETVPDEWNEIPGARGCTPQACSFRDASRDFAEQGVKHIFGASTQDTPYQQELKERTHLPYDILSDEKLELIKALKLPTMEWQGQTLIKRMSMVIEDGKIVKFFYPVFPPNESANEVLKWLKTEYQGRKQ</sequence>
<accession>A0A9Q9AS95</accession>
<dbReference type="InterPro" id="IPR013766">
    <property type="entry name" value="Thioredoxin_domain"/>
</dbReference>
<dbReference type="InterPro" id="IPR036249">
    <property type="entry name" value="Thioredoxin-like_sf"/>
</dbReference>
<dbReference type="GO" id="GO:0034599">
    <property type="term" value="P:cellular response to oxidative stress"/>
    <property type="evidence" value="ECO:0007669"/>
    <property type="project" value="TreeGrafter"/>
</dbReference>
<dbReference type="PANTHER" id="PTHR42801">
    <property type="entry name" value="THIOREDOXIN-DEPENDENT PEROXIDE REDUCTASE"/>
    <property type="match status" value="1"/>
</dbReference>
<organism evidence="8 9">
    <name type="scientific">Septoria linicola</name>
    <dbReference type="NCBI Taxonomy" id="215465"/>
    <lineage>
        <taxon>Eukaryota</taxon>
        <taxon>Fungi</taxon>
        <taxon>Dikarya</taxon>
        <taxon>Ascomycota</taxon>
        <taxon>Pezizomycotina</taxon>
        <taxon>Dothideomycetes</taxon>
        <taxon>Dothideomycetidae</taxon>
        <taxon>Mycosphaerellales</taxon>
        <taxon>Mycosphaerellaceae</taxon>
        <taxon>Septoria</taxon>
    </lineage>
</organism>
<evidence type="ECO:0000313" key="8">
    <source>
        <dbReference type="EMBL" id="USW53694.1"/>
    </source>
</evidence>
<dbReference type="Gene3D" id="3.40.30.10">
    <property type="entry name" value="Glutaredoxin"/>
    <property type="match status" value="1"/>
</dbReference>
<dbReference type="GO" id="GO:0008379">
    <property type="term" value="F:thioredoxin peroxidase activity"/>
    <property type="evidence" value="ECO:0007669"/>
    <property type="project" value="TreeGrafter"/>
</dbReference>
<proteinExistence type="inferred from homology"/>
<evidence type="ECO:0000256" key="3">
    <source>
        <dbReference type="ARBA" id="ARBA00022862"/>
    </source>
</evidence>
<keyword evidence="4" id="KW-0560">Oxidoreductase</keyword>
<gene>
    <name evidence="8" type="ORF">Slin15195_G070130</name>
</gene>
<dbReference type="EMBL" id="CP099422">
    <property type="protein sequence ID" value="USW53694.1"/>
    <property type="molecule type" value="Genomic_DNA"/>
</dbReference>
<dbReference type="CDD" id="cd03017">
    <property type="entry name" value="PRX_BCP"/>
    <property type="match status" value="1"/>
</dbReference>
<name>A0A9Q9AS95_9PEZI</name>
<keyword evidence="9" id="KW-1185">Reference proteome</keyword>
<dbReference type="SUPFAM" id="SSF52833">
    <property type="entry name" value="Thioredoxin-like"/>
    <property type="match status" value="1"/>
</dbReference>
<evidence type="ECO:0000256" key="2">
    <source>
        <dbReference type="ARBA" id="ARBA00022559"/>
    </source>
</evidence>
<evidence type="ECO:0000256" key="5">
    <source>
        <dbReference type="ARBA" id="ARBA00023157"/>
    </source>
</evidence>
<evidence type="ECO:0000256" key="6">
    <source>
        <dbReference type="ARBA" id="ARBA00023284"/>
    </source>
</evidence>
<protein>
    <submittedName>
        <fullName evidence="8">Redoxin</fullName>
    </submittedName>
</protein>
<keyword evidence="3" id="KW-0049">Antioxidant</keyword>
<comment type="similarity">
    <text evidence="1">Belongs to the peroxiredoxin family. Prx5 subfamily.</text>
</comment>
<dbReference type="GO" id="GO:0005737">
    <property type="term" value="C:cytoplasm"/>
    <property type="evidence" value="ECO:0007669"/>
    <property type="project" value="TreeGrafter"/>
</dbReference>
<reference evidence="8" key="1">
    <citation type="submission" date="2022-06" db="EMBL/GenBank/DDBJ databases">
        <title>Complete genome sequences of two strains of the flax pathogen Septoria linicola.</title>
        <authorList>
            <person name="Lapalu N."/>
            <person name="Simon A."/>
            <person name="Demenou B."/>
            <person name="Paumier D."/>
            <person name="Guillot M.-P."/>
            <person name="Gout L."/>
            <person name="Valade R."/>
        </authorList>
    </citation>
    <scope>NUCLEOTIDE SEQUENCE</scope>
    <source>
        <strain evidence="8">SE15195</strain>
    </source>
</reference>
<dbReference type="InterPro" id="IPR050924">
    <property type="entry name" value="Peroxiredoxin_BCP/PrxQ"/>
</dbReference>
<dbReference type="Pfam" id="PF08534">
    <property type="entry name" value="Redoxin"/>
    <property type="match status" value="1"/>
</dbReference>
<dbReference type="PANTHER" id="PTHR42801:SF21">
    <property type="entry name" value="BCPB PROTEIN"/>
    <property type="match status" value="1"/>
</dbReference>
<dbReference type="PROSITE" id="PS51352">
    <property type="entry name" value="THIOREDOXIN_2"/>
    <property type="match status" value="1"/>
</dbReference>
<keyword evidence="6" id="KW-0676">Redox-active center</keyword>
<keyword evidence="5" id="KW-1015">Disulfide bond</keyword>
<dbReference type="Proteomes" id="UP001056384">
    <property type="component" value="Chromosome 5"/>
</dbReference>
<keyword evidence="2" id="KW-0575">Peroxidase</keyword>
<dbReference type="InterPro" id="IPR013740">
    <property type="entry name" value="Redoxin"/>
</dbReference>
<dbReference type="AlphaFoldDB" id="A0A9Q9AS95"/>
<dbReference type="GO" id="GO:0045454">
    <property type="term" value="P:cell redox homeostasis"/>
    <property type="evidence" value="ECO:0007669"/>
    <property type="project" value="TreeGrafter"/>
</dbReference>